<reference evidence="1" key="1">
    <citation type="submission" date="2022-06" db="EMBL/GenBank/DDBJ databases">
        <title>Uncovering the hologenomic basis of an extraordinary plant invasion.</title>
        <authorList>
            <person name="Bieker V.C."/>
            <person name="Martin M.D."/>
            <person name="Gilbert T."/>
            <person name="Hodgins K."/>
            <person name="Battlay P."/>
            <person name="Petersen B."/>
            <person name="Wilson J."/>
        </authorList>
    </citation>
    <scope>NUCLEOTIDE SEQUENCE</scope>
    <source>
        <strain evidence="1">AA19_3_7</strain>
        <tissue evidence="1">Leaf</tissue>
    </source>
</reference>
<dbReference type="AlphaFoldDB" id="A0AAD5BTI1"/>
<evidence type="ECO:0000313" key="1">
    <source>
        <dbReference type="EMBL" id="KAI7727924.1"/>
    </source>
</evidence>
<name>A0AAD5BTI1_AMBAR</name>
<keyword evidence="2" id="KW-1185">Reference proteome</keyword>
<sequence>VGFIVECKEIRSALTKLLIPAENFPFCTIKPNEIFNGKTIGKQSYHNQAIVSMEEESDSAVEILSMRKE</sequence>
<dbReference type="EMBL" id="JAMZMK010011294">
    <property type="protein sequence ID" value="KAI7727924.1"/>
    <property type="molecule type" value="Genomic_DNA"/>
</dbReference>
<accession>A0AAD5BTI1</accession>
<protein>
    <submittedName>
        <fullName evidence="1">Uncharacterized protein</fullName>
    </submittedName>
</protein>
<evidence type="ECO:0000313" key="2">
    <source>
        <dbReference type="Proteomes" id="UP001206925"/>
    </source>
</evidence>
<organism evidence="1 2">
    <name type="scientific">Ambrosia artemisiifolia</name>
    <name type="common">Common ragweed</name>
    <dbReference type="NCBI Taxonomy" id="4212"/>
    <lineage>
        <taxon>Eukaryota</taxon>
        <taxon>Viridiplantae</taxon>
        <taxon>Streptophyta</taxon>
        <taxon>Embryophyta</taxon>
        <taxon>Tracheophyta</taxon>
        <taxon>Spermatophyta</taxon>
        <taxon>Magnoliopsida</taxon>
        <taxon>eudicotyledons</taxon>
        <taxon>Gunneridae</taxon>
        <taxon>Pentapetalae</taxon>
        <taxon>asterids</taxon>
        <taxon>campanulids</taxon>
        <taxon>Asterales</taxon>
        <taxon>Asteraceae</taxon>
        <taxon>Asteroideae</taxon>
        <taxon>Heliantheae alliance</taxon>
        <taxon>Heliantheae</taxon>
        <taxon>Ambrosia</taxon>
    </lineage>
</organism>
<proteinExistence type="predicted"/>
<feature type="non-terminal residue" evidence="1">
    <location>
        <position position="69"/>
    </location>
</feature>
<gene>
    <name evidence="1" type="ORF">M8C21_003602</name>
</gene>
<dbReference type="Proteomes" id="UP001206925">
    <property type="component" value="Unassembled WGS sequence"/>
</dbReference>
<comment type="caution">
    <text evidence="1">The sequence shown here is derived from an EMBL/GenBank/DDBJ whole genome shotgun (WGS) entry which is preliminary data.</text>
</comment>